<evidence type="ECO:0000313" key="2">
    <source>
        <dbReference type="EMBL" id="KAA6343831.1"/>
    </source>
</evidence>
<reference evidence="2" key="1">
    <citation type="submission" date="2019-03" db="EMBL/GenBank/DDBJ databases">
        <title>Single cell metagenomics reveals metabolic interactions within the superorganism composed of flagellate Streblomastix strix and complex community of Bacteroidetes bacteria on its surface.</title>
        <authorList>
            <person name="Treitli S.C."/>
            <person name="Kolisko M."/>
            <person name="Husnik F."/>
            <person name="Keeling P."/>
            <person name="Hampl V."/>
        </authorList>
    </citation>
    <scope>NUCLEOTIDE SEQUENCE</scope>
    <source>
        <strain evidence="2">STM</strain>
    </source>
</reference>
<organism evidence="2">
    <name type="scientific">termite gut metagenome</name>
    <dbReference type="NCBI Taxonomy" id="433724"/>
    <lineage>
        <taxon>unclassified sequences</taxon>
        <taxon>metagenomes</taxon>
        <taxon>organismal metagenomes</taxon>
    </lineage>
</organism>
<comment type="caution">
    <text evidence="2">The sequence shown here is derived from an EMBL/GenBank/DDBJ whole genome shotgun (WGS) entry which is preliminary data.</text>
</comment>
<feature type="domain" description="DUF6562" evidence="1">
    <location>
        <begin position="44"/>
        <end position="348"/>
    </location>
</feature>
<protein>
    <recommendedName>
        <fullName evidence="1">DUF6562 domain-containing protein</fullName>
    </recommendedName>
</protein>
<dbReference type="Pfam" id="PF20200">
    <property type="entry name" value="DUF6562"/>
    <property type="match status" value="1"/>
</dbReference>
<evidence type="ECO:0000259" key="1">
    <source>
        <dbReference type="Pfam" id="PF20200"/>
    </source>
</evidence>
<dbReference type="InterPro" id="IPR046692">
    <property type="entry name" value="DUF6562"/>
</dbReference>
<gene>
    <name evidence="2" type="ORF">EZS27_008496</name>
</gene>
<sequence length="348" mass="40077">MIHNIHGFCLLLLLAWIAGCDNVHEFPGENPADPSLVEIDITMNIDMRIDLEIDMGVPASDITRQTYASMLDGDYDVRYIIDIYEADDTKKNSVSNRVKRIVKTESEIPTAGEYHLDETIRLPVKKYRMITWIDFVTKGTTTDKYYNTEDLQKIAIILPNGTYQGYNSTRDAFTATVEMDLTPYRGQRYIQYEAVAEVVRPFAIYRIITTDIDEYKTYHQTLSYASIQPNTTNVAYNLFFPMGYNAYLYAPDNFRAGIAYSYDITETAPEKEALLASDYVFVKDDTFYTIDFEILSSEKQHINTVNGLRINLKRNQVTTIRDEFLTKDLNDGKVGVDDRFTDEIIIRI</sequence>
<dbReference type="AlphaFoldDB" id="A0A5J4SEY1"/>
<accession>A0A5J4SEY1</accession>
<name>A0A5J4SEY1_9ZZZZ</name>
<dbReference type="EMBL" id="SNRY01000249">
    <property type="protein sequence ID" value="KAA6343831.1"/>
    <property type="molecule type" value="Genomic_DNA"/>
</dbReference>
<proteinExistence type="predicted"/>